<name>A0A8B6GRN7_MYTGA</name>
<dbReference type="PANTHER" id="PTHR24024:SF18">
    <property type="entry name" value="SHORT-CHAIN COLLAGEN C4-LIKE"/>
    <property type="match status" value="1"/>
</dbReference>
<dbReference type="EMBL" id="UYJE01008880">
    <property type="protein sequence ID" value="VDI68074.1"/>
    <property type="molecule type" value="Genomic_DNA"/>
</dbReference>
<dbReference type="Proteomes" id="UP000596742">
    <property type="component" value="Unassembled WGS sequence"/>
</dbReference>
<comment type="caution">
    <text evidence="2">The sequence shown here is derived from an EMBL/GenBank/DDBJ whole genome shotgun (WGS) entry which is preliminary data.</text>
</comment>
<keyword evidence="3" id="KW-1185">Reference proteome</keyword>
<dbReference type="PANTHER" id="PTHR24024">
    <property type="entry name" value="PULMONARY SURFACTANT-ASSOCIATED PROTEIN A"/>
    <property type="match status" value="1"/>
</dbReference>
<feature type="chain" id="PRO_5032906046" evidence="1">
    <location>
        <begin position="20"/>
        <end position="240"/>
    </location>
</feature>
<gene>
    <name evidence="2" type="ORF">MGAL_10B088265</name>
</gene>
<sequence length="240" mass="26500">MSTFLTYVILFFFLCKTGATKDQQKKRLLLNDPDVLSDRLGRLESLVNKLEGTVSRLTKSQKTSSTYIRWGKQMCPGNDSLLYTGFIGGGYFDELGSAADAVCLPPNPDFTKTTPYRSSYVGHMYGTEFETNFFGPKSFDEDVPCSVCEIQDGTQTIMIPGKNTCFNGWHVKYKGNLGSGYYGQKAATTFICIDESPDYLMSGESNTNGKVIFEVIAKCGALPCPPYHEGYPLTCVVCAK</sequence>
<evidence type="ECO:0000313" key="2">
    <source>
        <dbReference type="EMBL" id="VDI68074.1"/>
    </source>
</evidence>
<organism evidence="2 3">
    <name type="scientific">Mytilus galloprovincialis</name>
    <name type="common">Mediterranean mussel</name>
    <dbReference type="NCBI Taxonomy" id="29158"/>
    <lineage>
        <taxon>Eukaryota</taxon>
        <taxon>Metazoa</taxon>
        <taxon>Spiralia</taxon>
        <taxon>Lophotrochozoa</taxon>
        <taxon>Mollusca</taxon>
        <taxon>Bivalvia</taxon>
        <taxon>Autobranchia</taxon>
        <taxon>Pteriomorphia</taxon>
        <taxon>Mytilida</taxon>
        <taxon>Mytiloidea</taxon>
        <taxon>Mytilidae</taxon>
        <taxon>Mytilinae</taxon>
        <taxon>Mytilus</taxon>
    </lineage>
</organism>
<feature type="signal peptide" evidence="1">
    <location>
        <begin position="1"/>
        <end position="19"/>
    </location>
</feature>
<proteinExistence type="predicted"/>
<accession>A0A8B6GRN7</accession>
<dbReference type="GO" id="GO:0005615">
    <property type="term" value="C:extracellular space"/>
    <property type="evidence" value="ECO:0007669"/>
    <property type="project" value="TreeGrafter"/>
</dbReference>
<evidence type="ECO:0000256" key="1">
    <source>
        <dbReference type="SAM" id="SignalP"/>
    </source>
</evidence>
<dbReference type="AlphaFoldDB" id="A0A8B6GRN7"/>
<dbReference type="InterPro" id="IPR051077">
    <property type="entry name" value="Ca-dependent_lectin"/>
</dbReference>
<protein>
    <submittedName>
        <fullName evidence="2">Uncharacterized protein</fullName>
    </submittedName>
</protein>
<evidence type="ECO:0000313" key="3">
    <source>
        <dbReference type="Proteomes" id="UP000596742"/>
    </source>
</evidence>
<keyword evidence="1" id="KW-0732">Signal</keyword>
<dbReference type="OrthoDB" id="6086925at2759"/>
<reference evidence="2" key="1">
    <citation type="submission" date="2018-11" db="EMBL/GenBank/DDBJ databases">
        <authorList>
            <person name="Alioto T."/>
            <person name="Alioto T."/>
        </authorList>
    </citation>
    <scope>NUCLEOTIDE SEQUENCE</scope>
</reference>